<sequence length="130" mass="14893">ATRLAVLVEFIGLAFDCPWFAENPVSRLASLWRKPDYSFHPFEFGGYLPEDDEHPDYPEIIKARDAYPKKTMLWAGNGFRFPVKKPVPVRPGYSDQFWKLGGKSLRTKNIRSATPRSFALAVFEANKKGR</sequence>
<dbReference type="Proteomes" id="UP001165586">
    <property type="component" value="Unassembled WGS sequence"/>
</dbReference>
<keyword evidence="2" id="KW-1185">Reference proteome</keyword>
<accession>A0ABT2HC27</accession>
<organism evidence="1 2">
    <name type="scientific">Herbiconiux daphne</name>
    <dbReference type="NCBI Taxonomy" id="2970914"/>
    <lineage>
        <taxon>Bacteria</taxon>
        <taxon>Bacillati</taxon>
        <taxon>Actinomycetota</taxon>
        <taxon>Actinomycetes</taxon>
        <taxon>Micrococcales</taxon>
        <taxon>Microbacteriaceae</taxon>
        <taxon>Herbiconiux</taxon>
    </lineage>
</organism>
<evidence type="ECO:0000313" key="2">
    <source>
        <dbReference type="Proteomes" id="UP001165586"/>
    </source>
</evidence>
<proteinExistence type="predicted"/>
<comment type="caution">
    <text evidence="1">The sequence shown here is derived from an EMBL/GenBank/DDBJ whole genome shotgun (WGS) entry which is preliminary data.</text>
</comment>
<gene>
    <name evidence="1" type="ORF">N1032_27615</name>
</gene>
<protein>
    <submittedName>
        <fullName evidence="1">Uncharacterized protein</fullName>
    </submittedName>
</protein>
<dbReference type="EMBL" id="JANLCJ010000770">
    <property type="protein sequence ID" value="MCS5737504.1"/>
    <property type="molecule type" value="Genomic_DNA"/>
</dbReference>
<evidence type="ECO:0000313" key="1">
    <source>
        <dbReference type="EMBL" id="MCS5737504.1"/>
    </source>
</evidence>
<dbReference type="RefSeq" id="WP_259543922.1">
    <property type="nucleotide sequence ID" value="NZ_JANLCJ010000770.1"/>
</dbReference>
<name>A0ABT2HC27_9MICO</name>
<feature type="non-terminal residue" evidence="1">
    <location>
        <position position="1"/>
    </location>
</feature>
<reference evidence="1" key="1">
    <citation type="submission" date="2022-08" db="EMBL/GenBank/DDBJ databases">
        <authorList>
            <person name="Deng Y."/>
            <person name="Han X.-F."/>
            <person name="Zhang Y.-Q."/>
        </authorList>
    </citation>
    <scope>NUCLEOTIDE SEQUENCE</scope>
    <source>
        <strain evidence="1">CPCC 203386</strain>
    </source>
</reference>